<dbReference type="Proteomes" id="UP000441336">
    <property type="component" value="Unassembled WGS sequence"/>
</dbReference>
<dbReference type="SUPFAM" id="SSF48371">
    <property type="entry name" value="ARM repeat"/>
    <property type="match status" value="1"/>
</dbReference>
<gene>
    <name evidence="1" type="ORF">GO988_23485</name>
</gene>
<proteinExistence type="predicted"/>
<organism evidence="1 2">
    <name type="scientific">Hymenobacter ginkgonis</name>
    <dbReference type="NCBI Taxonomy" id="2682976"/>
    <lineage>
        <taxon>Bacteria</taxon>
        <taxon>Pseudomonadati</taxon>
        <taxon>Bacteroidota</taxon>
        <taxon>Cytophagia</taxon>
        <taxon>Cytophagales</taxon>
        <taxon>Hymenobacteraceae</taxon>
        <taxon>Hymenobacter</taxon>
    </lineage>
</organism>
<keyword evidence="2" id="KW-1185">Reference proteome</keyword>
<evidence type="ECO:0008006" key="3">
    <source>
        <dbReference type="Google" id="ProtNLM"/>
    </source>
</evidence>
<dbReference type="InterPro" id="IPR016024">
    <property type="entry name" value="ARM-type_fold"/>
</dbReference>
<dbReference type="EMBL" id="WQKZ01000015">
    <property type="protein sequence ID" value="MVN79306.1"/>
    <property type="molecule type" value="Genomic_DNA"/>
</dbReference>
<dbReference type="RefSeq" id="WP_157570083.1">
    <property type="nucleotide sequence ID" value="NZ_WQKZ01000015.1"/>
</dbReference>
<dbReference type="Gene3D" id="1.25.10.10">
    <property type="entry name" value="Leucine-rich Repeat Variant"/>
    <property type="match status" value="1"/>
</dbReference>
<sequence length="226" mass="24816">MITPQLLYLLAHADGEERAQAFSQVAAAAGEPAAYHVVVATLTSTPDEQVAFWCLDALIKQFGDFLPADAPRLLPLLLARLVGQHPPVTDRAIWALNVVGPASVAALLDAIQHASSSVPQRVAYVFALARNKHVHPHIGPVVSLLAQLLQDAEATVRYWAMVAVMDLSPLRPFYRPPMPTHYFEPLYPLVIPVAQEFMAPDQDGFAGRYHELITQYGQSSIHKDKI</sequence>
<name>A0A7K1TLS5_9BACT</name>
<protein>
    <recommendedName>
        <fullName evidence="3">HEAT repeat domain-containing protein</fullName>
    </recommendedName>
</protein>
<evidence type="ECO:0000313" key="2">
    <source>
        <dbReference type="Proteomes" id="UP000441336"/>
    </source>
</evidence>
<dbReference type="InterPro" id="IPR011989">
    <property type="entry name" value="ARM-like"/>
</dbReference>
<evidence type="ECO:0000313" key="1">
    <source>
        <dbReference type="EMBL" id="MVN79306.1"/>
    </source>
</evidence>
<dbReference type="AlphaFoldDB" id="A0A7K1TLS5"/>
<accession>A0A7K1TLS5</accession>
<reference evidence="1 2" key="1">
    <citation type="submission" date="2019-12" db="EMBL/GenBank/DDBJ databases">
        <title>Hymenobacter sp. HMF4947 Genome sequencing and assembly.</title>
        <authorList>
            <person name="Kang H."/>
            <person name="Cha I."/>
            <person name="Kim H."/>
            <person name="Joh K."/>
        </authorList>
    </citation>
    <scope>NUCLEOTIDE SEQUENCE [LARGE SCALE GENOMIC DNA]</scope>
    <source>
        <strain evidence="1 2">HMF4947</strain>
    </source>
</reference>
<comment type="caution">
    <text evidence="1">The sequence shown here is derived from an EMBL/GenBank/DDBJ whole genome shotgun (WGS) entry which is preliminary data.</text>
</comment>